<evidence type="ECO:0000256" key="1">
    <source>
        <dbReference type="ARBA" id="ARBA00023125"/>
    </source>
</evidence>
<dbReference type="GO" id="GO:0003700">
    <property type="term" value="F:DNA-binding transcription factor activity"/>
    <property type="evidence" value="ECO:0007669"/>
    <property type="project" value="InterPro"/>
</dbReference>
<dbReference type="EMBL" id="JACBFH010000001">
    <property type="protein sequence ID" value="NYY89858.1"/>
    <property type="molecule type" value="Genomic_DNA"/>
</dbReference>
<dbReference type="SMART" id="SM00342">
    <property type="entry name" value="HTH_ARAC"/>
    <property type="match status" value="1"/>
</dbReference>
<dbReference type="InterPro" id="IPR032687">
    <property type="entry name" value="AraC-type_N"/>
</dbReference>
<gene>
    <name evidence="4" type="ORF">G6321_00052510</name>
    <name evidence="3" type="ORF">G6321_15930</name>
</gene>
<dbReference type="AlphaFoldDB" id="A0A7Z0Q8K2"/>
<dbReference type="Pfam" id="PF12833">
    <property type="entry name" value="HTH_18"/>
    <property type="match status" value="1"/>
</dbReference>
<dbReference type="PANTHER" id="PTHR47894">
    <property type="entry name" value="HTH-TYPE TRANSCRIPTIONAL REGULATOR GADX"/>
    <property type="match status" value="1"/>
</dbReference>
<organism evidence="3">
    <name type="scientific">Bradyrhizobium barranii subsp. barranii</name>
    <dbReference type="NCBI Taxonomy" id="2823807"/>
    <lineage>
        <taxon>Bacteria</taxon>
        <taxon>Pseudomonadati</taxon>
        <taxon>Pseudomonadota</taxon>
        <taxon>Alphaproteobacteria</taxon>
        <taxon>Hyphomicrobiales</taxon>
        <taxon>Nitrobacteraceae</taxon>
        <taxon>Bradyrhizobium</taxon>
        <taxon>Bradyrhizobium barranii</taxon>
    </lineage>
</organism>
<proteinExistence type="predicted"/>
<dbReference type="EMBL" id="CP088280">
    <property type="protein sequence ID" value="UGX94084.1"/>
    <property type="molecule type" value="Genomic_DNA"/>
</dbReference>
<evidence type="ECO:0000313" key="5">
    <source>
        <dbReference type="Proteomes" id="UP000564836"/>
    </source>
</evidence>
<keyword evidence="1" id="KW-0238">DNA-binding</keyword>
<dbReference type="Pfam" id="PF12625">
    <property type="entry name" value="Arabinose_bd"/>
    <property type="match status" value="1"/>
</dbReference>
<feature type="domain" description="HTH araC/xylS-type" evidence="2">
    <location>
        <begin position="212"/>
        <end position="293"/>
    </location>
</feature>
<dbReference type="GO" id="GO:0000976">
    <property type="term" value="F:transcription cis-regulatory region binding"/>
    <property type="evidence" value="ECO:0007669"/>
    <property type="project" value="TreeGrafter"/>
</dbReference>
<protein>
    <submittedName>
        <fullName evidence="3 4">AraC family transcriptional regulator</fullName>
    </submittedName>
</protein>
<reference evidence="4 5" key="3">
    <citation type="journal article" date="2022" name="Int. J. Syst. Evol. Microbiol.">
        <title>Strains of Bradyrhizobium barranii sp. nov. associated with legumes native to Canada are symbionts of soybeans and belong to different subspecies (subsp. barranii subsp. nov. and subsp. apii subsp. nov.) and symbiovars (sv. glycinearum and sv. septentrionale).</title>
        <authorList>
            <person name="Bromfield E.S.P."/>
            <person name="Cloutier S."/>
            <person name="Wasai-Hara S."/>
            <person name="Minamisawa K."/>
        </authorList>
    </citation>
    <scope>NUCLEOTIDE SEQUENCE [LARGE SCALE GENOMIC DNA]</scope>
    <source>
        <strain evidence="4 5">323S2</strain>
    </source>
</reference>
<accession>A0A7Z0Q8K2</accession>
<evidence type="ECO:0000313" key="4">
    <source>
        <dbReference type="EMBL" id="UGX94084.1"/>
    </source>
</evidence>
<reference evidence="3" key="2">
    <citation type="submission" date="2020-06" db="EMBL/GenBank/DDBJ databases">
        <title>Whole Genome Sequence of Bradyrhizobium sp. Strain 323S2.</title>
        <authorList>
            <person name="Bromfield E.S.P."/>
        </authorList>
    </citation>
    <scope>NUCLEOTIDE SEQUENCE [LARGE SCALE GENOMIC DNA]</scope>
    <source>
        <strain evidence="3">323S2</strain>
    </source>
</reference>
<name>A0A7Z0Q8K2_9BRAD</name>
<reference evidence="4 5" key="1">
    <citation type="journal article" date="2017" name="Syst. Appl. Microbiol.">
        <title>Soybeans inoculated with root zone soils of Canadian native legumes harbour diverse and novel Bradyrhizobium spp. that possess agricultural potential.</title>
        <authorList>
            <person name="Bromfield E.S.P."/>
            <person name="Cloutier S."/>
            <person name="Tambong J.T."/>
            <person name="Tran Thi T.V."/>
        </authorList>
    </citation>
    <scope>NUCLEOTIDE SEQUENCE [LARGE SCALE GENOMIC DNA]</scope>
    <source>
        <strain evidence="4 5">323S2</strain>
    </source>
</reference>
<dbReference type="Proteomes" id="UP000564836">
    <property type="component" value="Chromosome"/>
</dbReference>
<dbReference type="PROSITE" id="PS01124">
    <property type="entry name" value="HTH_ARAC_FAMILY_2"/>
    <property type="match status" value="1"/>
</dbReference>
<dbReference type="GO" id="GO:0005829">
    <property type="term" value="C:cytosol"/>
    <property type="evidence" value="ECO:0007669"/>
    <property type="project" value="TreeGrafter"/>
</dbReference>
<sequence>MPLAPLLDRAGLTVDEVEDPTRRLEVVAQVKFLKIAADALQDDLLGFRLSQAFEMREIGLLYYILSSSDSFVDAMSNSERYTSIVNDSIKINFEANRAAITIDCVGVQRLSDRHQFEFWLFSIVRLCRQITGTRLAPKRFSFRHSREATPPECRTFLGCDVTYGADVDEIVLPAQVKTLPIIGADPYLHEMLVQYADDALATRAPERTSLRSRVEHAIGPLLPHGKAKAAIVAKELGVSRRTLARLLAAEGLTYSGILDQSKADLAKSYLTHGDLSISQIAWLLGYQEVSTFSGWHL</sequence>
<dbReference type="Gene3D" id="1.10.10.60">
    <property type="entry name" value="Homeodomain-like"/>
    <property type="match status" value="1"/>
</dbReference>
<evidence type="ECO:0000313" key="3">
    <source>
        <dbReference type="EMBL" id="NYY89858.1"/>
    </source>
</evidence>
<dbReference type="PANTHER" id="PTHR47894:SF4">
    <property type="entry name" value="HTH-TYPE TRANSCRIPTIONAL REGULATOR GADX"/>
    <property type="match status" value="1"/>
</dbReference>
<dbReference type="InterPro" id="IPR018060">
    <property type="entry name" value="HTH_AraC"/>
</dbReference>
<dbReference type="RefSeq" id="WP_166346392.1">
    <property type="nucleotide sequence ID" value="NZ_CP088280.1"/>
</dbReference>
<evidence type="ECO:0000259" key="2">
    <source>
        <dbReference type="PROSITE" id="PS01124"/>
    </source>
</evidence>